<evidence type="ECO:0000256" key="22">
    <source>
        <dbReference type="ARBA" id="ARBA00047363"/>
    </source>
</evidence>
<comment type="catalytic activity">
    <reaction evidence="24">
        <text>1-hexadecanoyl-2-(9Z)-octadecenoyl-3-octadecanoyl-sn-glycerol + H2O = 1-hexadecanoyl-2-(9Z-octadecenoyl)-sn-glycerol + octadecanoate + H(+)</text>
        <dbReference type="Rhea" id="RHEA:41111"/>
        <dbReference type="ChEBI" id="CHEBI:15377"/>
        <dbReference type="ChEBI" id="CHEBI:15378"/>
        <dbReference type="ChEBI" id="CHEBI:25629"/>
        <dbReference type="ChEBI" id="CHEBI:75466"/>
        <dbReference type="ChEBI" id="CHEBI:77623"/>
    </reaction>
    <physiologicalReaction direction="left-to-right" evidence="24">
        <dbReference type="Rhea" id="RHEA:41112"/>
    </physiologicalReaction>
</comment>
<dbReference type="GO" id="GO:0004623">
    <property type="term" value="F:phospholipase A2 activity"/>
    <property type="evidence" value="ECO:0007669"/>
    <property type="project" value="UniProtKB-EC"/>
</dbReference>
<dbReference type="GO" id="GO:0006644">
    <property type="term" value="P:phospholipid metabolic process"/>
    <property type="evidence" value="ECO:0007669"/>
    <property type="project" value="TreeGrafter"/>
</dbReference>
<evidence type="ECO:0000256" key="17">
    <source>
        <dbReference type="ARBA" id="ARBA00031182"/>
    </source>
</evidence>
<evidence type="ECO:0000256" key="28">
    <source>
        <dbReference type="ARBA" id="ARBA00048058"/>
    </source>
</evidence>
<evidence type="ECO:0000256" key="37">
    <source>
        <dbReference type="ARBA" id="ARBA00048869"/>
    </source>
</evidence>
<protein>
    <recommendedName>
        <fullName evidence="3">Phospholipase B1, membrane-associated</fullName>
    </recommendedName>
    <alternativeName>
        <fullName evidence="16">Lysophospholipase</fullName>
    </alternativeName>
    <alternativeName>
        <fullName evidence="17">Phospholipase A2</fullName>
    </alternativeName>
    <alternativeName>
        <fullName evidence="19">Phospholipase B/lipase</fullName>
    </alternativeName>
    <alternativeName>
        <fullName evidence="18">Triacylglycerol lipase</fullName>
    </alternativeName>
</protein>
<comment type="catalytic activity">
    <reaction evidence="34">
        <text>1-hexadecanoyl-2-(9Z-octadecenoyl)-sn-glycero-3-phosphoethanolamine + H2O = 1-hexadecanoyl-sn-glycero-3-phosphoethanolamine + (9Z)-octadecenoate + H(+)</text>
        <dbReference type="Rhea" id="RHEA:40911"/>
        <dbReference type="ChEBI" id="CHEBI:15377"/>
        <dbReference type="ChEBI" id="CHEBI:15378"/>
        <dbReference type="ChEBI" id="CHEBI:30823"/>
        <dbReference type="ChEBI" id="CHEBI:73004"/>
        <dbReference type="ChEBI" id="CHEBI:73007"/>
    </reaction>
    <physiologicalReaction direction="left-to-right" evidence="34">
        <dbReference type="Rhea" id="RHEA:40912"/>
    </physiologicalReaction>
</comment>
<evidence type="ECO:0000256" key="16">
    <source>
        <dbReference type="ARBA" id="ARBA00029723"/>
    </source>
</evidence>
<dbReference type="SUPFAM" id="SSF52266">
    <property type="entry name" value="SGNH hydrolase"/>
    <property type="match status" value="1"/>
</dbReference>
<evidence type="ECO:0000256" key="4">
    <source>
        <dbReference type="ARBA" id="ARBA00022475"/>
    </source>
</evidence>
<evidence type="ECO:0000256" key="2">
    <source>
        <dbReference type="ARBA" id="ARBA00009979"/>
    </source>
</evidence>
<evidence type="ECO:0000313" key="43">
    <source>
        <dbReference type="Proteomes" id="UP000046393"/>
    </source>
</evidence>
<evidence type="ECO:0000256" key="14">
    <source>
        <dbReference type="ARBA" id="ARBA00023408"/>
    </source>
</evidence>
<evidence type="ECO:0000256" key="11">
    <source>
        <dbReference type="ARBA" id="ARBA00023136"/>
    </source>
</evidence>
<dbReference type="CDD" id="cd01824">
    <property type="entry name" value="Phospholipase_B_like"/>
    <property type="match status" value="1"/>
</dbReference>
<evidence type="ECO:0000256" key="6">
    <source>
        <dbReference type="ARBA" id="ARBA00022729"/>
    </source>
</evidence>
<evidence type="ECO:0000256" key="38">
    <source>
        <dbReference type="ARBA" id="ARBA00048872"/>
    </source>
</evidence>
<evidence type="ECO:0000256" key="41">
    <source>
        <dbReference type="ARBA" id="ARBA00049372"/>
    </source>
</evidence>
<dbReference type="AlphaFoldDB" id="A0A0N5ADC6"/>
<keyword evidence="7" id="KW-0677">Repeat</keyword>
<comment type="subcellular location">
    <subcellularLocation>
        <location evidence="1">Apical cell membrane</location>
        <topology evidence="1">Single-pass type I membrane protein</topology>
    </subcellularLocation>
</comment>
<evidence type="ECO:0000256" key="40">
    <source>
        <dbReference type="ARBA" id="ARBA00049363"/>
    </source>
</evidence>
<keyword evidence="6" id="KW-0732">Signal</keyword>
<comment type="catalytic activity">
    <reaction evidence="26">
        <text>1-hexadecanoyl-2-(9Z-octadecenoyl)-sn-glycero-3-phospho-(1'-sn-glycerol) + H2O = 1-hexadecanoyl-sn-glycero-3-phospho-(1'-sn-glycerol) + (9Z)-octadecenoate + H(+)</text>
        <dbReference type="Rhea" id="RHEA:40919"/>
        <dbReference type="ChEBI" id="CHEBI:15377"/>
        <dbReference type="ChEBI" id="CHEBI:15378"/>
        <dbReference type="ChEBI" id="CHEBI:30823"/>
        <dbReference type="ChEBI" id="CHEBI:72841"/>
        <dbReference type="ChEBI" id="CHEBI:75158"/>
    </reaction>
    <physiologicalReaction direction="left-to-right" evidence="26">
        <dbReference type="Rhea" id="RHEA:40920"/>
    </physiologicalReaction>
</comment>
<comment type="catalytic activity">
    <reaction evidence="28">
        <text>1,2-di-(9Z-octadecenoyl)-sn-glycero-3-phosphocholine + H2O = 1-(9Z-octadecenoyl)-sn-glycero-3-phosphocholine + (9Z)-octadecenoate + H(+)</text>
        <dbReference type="Rhea" id="RHEA:40923"/>
        <dbReference type="ChEBI" id="CHEBI:15377"/>
        <dbReference type="ChEBI" id="CHEBI:15378"/>
        <dbReference type="ChEBI" id="CHEBI:28610"/>
        <dbReference type="ChEBI" id="CHEBI:30823"/>
        <dbReference type="ChEBI" id="CHEBI:74669"/>
    </reaction>
    <physiologicalReaction direction="left-to-right" evidence="28">
        <dbReference type="Rhea" id="RHEA:40924"/>
    </physiologicalReaction>
</comment>
<comment type="catalytic activity">
    <reaction evidence="30">
        <text>1-hexadecanoyl-2-(9Z,12Z-octadecadienoyl)-sn-glycero-3-phosphocholine + H2O = 2-(9Z,12Z-octadecadienoyl)-sn-glycero-3-phosphocholine + hexadecanoate + H(+)</text>
        <dbReference type="Rhea" id="RHEA:40971"/>
        <dbReference type="ChEBI" id="CHEBI:7896"/>
        <dbReference type="ChEBI" id="CHEBI:15377"/>
        <dbReference type="ChEBI" id="CHEBI:15378"/>
        <dbReference type="ChEBI" id="CHEBI:73002"/>
        <dbReference type="ChEBI" id="CHEBI:76084"/>
    </reaction>
    <physiologicalReaction direction="left-to-right" evidence="30">
        <dbReference type="Rhea" id="RHEA:40972"/>
    </physiologicalReaction>
</comment>
<evidence type="ECO:0000256" key="18">
    <source>
        <dbReference type="ARBA" id="ARBA00031485"/>
    </source>
</evidence>
<comment type="function">
    <text evidence="20">Calcium-independent membrane-associated phospholipase that catalyzes complete diacylation of phospholipids by hydrolyzing both sn-1 and sn-2 fatty acyl chains attached to the glycerol backbone (phospholipase B activity). Has dual phospholipase and lysophospholipase activities toward diacylphospholipids. Preferentially cleaves sn-2 ester bonds over sn-1 bonds. Acts as a lipase toward glycerolipid substrates. Hydrolyzes fatty acyl chains of diacylglycerols with preference for the sn-2 position and of triacylglycerols with not positional selectivity. May also hydrolyze long chain retinyl esters such as retinyl palmitate. May contribute to digestion of dietary phospholipids, glycerolipids and retinoids, facilitating lipid absorption at the brush border.</text>
</comment>
<evidence type="ECO:0000256" key="15">
    <source>
        <dbReference type="ARBA" id="ARBA00023422"/>
    </source>
</evidence>
<comment type="catalytic activity">
    <reaction evidence="25">
        <text>2,3-di-(9Z)-octadecenoyl-sn-glycerol + H2O = 3-(9Z-octadecenoyl)-sn-glycerol + (9Z)-octadecenoate + H(+)</text>
        <dbReference type="Rhea" id="RHEA:42604"/>
        <dbReference type="ChEBI" id="CHEBI:15377"/>
        <dbReference type="ChEBI" id="CHEBI:15378"/>
        <dbReference type="ChEBI" id="CHEBI:30823"/>
        <dbReference type="ChEBI" id="CHEBI:75824"/>
        <dbReference type="ChEBI" id="CHEBI:75938"/>
    </reaction>
    <physiologicalReaction direction="left-to-right" evidence="25">
        <dbReference type="Rhea" id="RHEA:42605"/>
    </physiologicalReaction>
</comment>
<comment type="catalytic activity">
    <reaction evidence="32">
        <text>1,2,3-tri-(9Z-octadecenoyl)-glycerol + H2O = di-(9Z)-octadecenoylglycerol + (9Z)-octadecenoate + H(+)</text>
        <dbReference type="Rhea" id="RHEA:38575"/>
        <dbReference type="ChEBI" id="CHEBI:15377"/>
        <dbReference type="ChEBI" id="CHEBI:15378"/>
        <dbReference type="ChEBI" id="CHEBI:30823"/>
        <dbReference type="ChEBI" id="CHEBI:53753"/>
        <dbReference type="ChEBI" id="CHEBI:75945"/>
    </reaction>
    <physiologicalReaction direction="left-to-right" evidence="32">
        <dbReference type="Rhea" id="RHEA:38576"/>
    </physiologicalReaction>
</comment>
<comment type="catalytic activity">
    <reaction evidence="35">
        <text>1-hexadecanoyl-sn-glycero-3-phosphocholine + H2O = sn-glycerol 3-phosphocholine + hexadecanoate + H(+)</text>
        <dbReference type="Rhea" id="RHEA:40435"/>
        <dbReference type="ChEBI" id="CHEBI:7896"/>
        <dbReference type="ChEBI" id="CHEBI:15377"/>
        <dbReference type="ChEBI" id="CHEBI:15378"/>
        <dbReference type="ChEBI" id="CHEBI:16870"/>
        <dbReference type="ChEBI" id="CHEBI:72998"/>
    </reaction>
    <physiologicalReaction direction="left-to-right" evidence="35">
        <dbReference type="Rhea" id="RHEA:40436"/>
    </physiologicalReaction>
</comment>
<evidence type="ECO:0000256" key="33">
    <source>
        <dbReference type="ARBA" id="ARBA00048454"/>
    </source>
</evidence>
<dbReference type="PANTHER" id="PTHR21325">
    <property type="entry name" value="PHOSPHOLIPASE B, PLB1"/>
    <property type="match status" value="1"/>
</dbReference>
<evidence type="ECO:0000256" key="32">
    <source>
        <dbReference type="ARBA" id="ARBA00048386"/>
    </source>
</evidence>
<comment type="catalytic activity">
    <reaction evidence="21">
        <text>1-hexadecanoyl-2-(9Z)-octadecenoyl-3-octadecanoyl-sn-glycerol + H2O = 2-(9Z-octadecenoyl)-3-octadecanoyl-sn-glycerol + hexadecanoate + H(+)</text>
        <dbReference type="Rhea" id="RHEA:41107"/>
        <dbReference type="ChEBI" id="CHEBI:7896"/>
        <dbReference type="ChEBI" id="CHEBI:15377"/>
        <dbReference type="ChEBI" id="CHEBI:15378"/>
        <dbReference type="ChEBI" id="CHEBI:75558"/>
        <dbReference type="ChEBI" id="CHEBI:77623"/>
    </reaction>
    <physiologicalReaction direction="left-to-right" evidence="21">
        <dbReference type="Rhea" id="RHEA:41108"/>
    </physiologicalReaction>
</comment>
<evidence type="ECO:0000256" key="31">
    <source>
        <dbReference type="ARBA" id="ARBA00048374"/>
    </source>
</evidence>
<evidence type="ECO:0000256" key="20">
    <source>
        <dbReference type="ARBA" id="ARBA00045916"/>
    </source>
</evidence>
<evidence type="ECO:0000256" key="24">
    <source>
        <dbReference type="ARBA" id="ARBA00047459"/>
    </source>
</evidence>
<comment type="catalytic activity">
    <reaction evidence="31">
        <text>1-octadecanoyl-2-(9Z,12Z)-octadecadienoyl-sn-glycerol + H2O = 1-octadecanoyl-sn-glycerol + (9Z,12Z)-octadecadienoate + H(+)</text>
        <dbReference type="Rhea" id="RHEA:40927"/>
        <dbReference type="ChEBI" id="CHEBI:15377"/>
        <dbReference type="ChEBI" id="CHEBI:15378"/>
        <dbReference type="ChEBI" id="CHEBI:30245"/>
        <dbReference type="ChEBI" id="CHEBI:75550"/>
        <dbReference type="ChEBI" id="CHEBI:77097"/>
    </reaction>
    <physiologicalReaction direction="left-to-right" evidence="31">
        <dbReference type="Rhea" id="RHEA:40928"/>
    </physiologicalReaction>
</comment>
<evidence type="ECO:0000256" key="13">
    <source>
        <dbReference type="ARBA" id="ARBA00023369"/>
    </source>
</evidence>
<evidence type="ECO:0000256" key="25">
    <source>
        <dbReference type="ARBA" id="ARBA00048011"/>
    </source>
</evidence>
<dbReference type="InterPro" id="IPR035547">
    <property type="entry name" value="Phospholipase_B"/>
</dbReference>
<dbReference type="Pfam" id="PF00657">
    <property type="entry name" value="Lipase_GDSL"/>
    <property type="match status" value="1"/>
</dbReference>
<comment type="similarity">
    <text evidence="2">Belongs to the 'GDSL' lipolytic enzyme family. Phospholipase B1 subfamily.</text>
</comment>
<comment type="catalytic activity">
    <reaction evidence="39">
        <text>1-hexadecanoyl-2-(9Z)-octadecenoyl-3-octadecanoyl-sn-glycerol + H2O = 1-hexadecanoyl-3-octadecanoyl-sn-glycerol + (9Z)-octadecenoate + H(+)</text>
        <dbReference type="Rhea" id="RHEA:41103"/>
        <dbReference type="ChEBI" id="CHEBI:15377"/>
        <dbReference type="ChEBI" id="CHEBI:15378"/>
        <dbReference type="ChEBI" id="CHEBI:30823"/>
        <dbReference type="ChEBI" id="CHEBI:77623"/>
        <dbReference type="ChEBI" id="CHEBI:77624"/>
    </reaction>
    <physiologicalReaction direction="left-to-right" evidence="39">
        <dbReference type="Rhea" id="RHEA:41104"/>
    </physiologicalReaction>
</comment>
<keyword evidence="43" id="KW-1185">Reference proteome</keyword>
<comment type="catalytic activity">
    <reaction evidence="36">
        <text>1-hexadecanoyl-2-(9Z-octadecenoyl)-sn-glycero-3-phosphocholine + H2O = 1-hexadecanoyl-sn-glycero-3-phosphocholine + (9Z)-octadecenoate + H(+)</text>
        <dbReference type="Rhea" id="RHEA:38779"/>
        <dbReference type="ChEBI" id="CHEBI:15377"/>
        <dbReference type="ChEBI" id="CHEBI:15378"/>
        <dbReference type="ChEBI" id="CHEBI:30823"/>
        <dbReference type="ChEBI" id="CHEBI:72998"/>
        <dbReference type="ChEBI" id="CHEBI:73001"/>
    </reaction>
    <physiologicalReaction direction="left-to-right" evidence="36">
        <dbReference type="Rhea" id="RHEA:38780"/>
    </physiologicalReaction>
</comment>
<comment type="catalytic activity">
    <reaction evidence="13">
        <text>a triacylglycerol + H2O = a diacylglycerol + a fatty acid + H(+)</text>
        <dbReference type="Rhea" id="RHEA:12044"/>
        <dbReference type="ChEBI" id="CHEBI:15377"/>
        <dbReference type="ChEBI" id="CHEBI:15378"/>
        <dbReference type="ChEBI" id="CHEBI:17855"/>
        <dbReference type="ChEBI" id="CHEBI:18035"/>
        <dbReference type="ChEBI" id="CHEBI:28868"/>
        <dbReference type="EC" id="3.1.1.3"/>
    </reaction>
    <physiologicalReaction direction="left-to-right" evidence="13">
        <dbReference type="Rhea" id="RHEA:12045"/>
    </physiologicalReaction>
</comment>
<evidence type="ECO:0000313" key="44">
    <source>
        <dbReference type="WBParaSite" id="SMUV_0000217101-mRNA-1"/>
    </source>
</evidence>
<evidence type="ECO:0000256" key="27">
    <source>
        <dbReference type="ARBA" id="ARBA00048049"/>
    </source>
</evidence>
<dbReference type="PANTHER" id="PTHR21325:SF31">
    <property type="entry name" value="GH22081P-RELATED"/>
    <property type="match status" value="1"/>
</dbReference>
<evidence type="ECO:0000256" key="30">
    <source>
        <dbReference type="ARBA" id="ARBA00048362"/>
    </source>
</evidence>
<evidence type="ECO:0000256" key="3">
    <source>
        <dbReference type="ARBA" id="ARBA00015133"/>
    </source>
</evidence>
<dbReference type="GO" id="GO:0016324">
    <property type="term" value="C:apical plasma membrane"/>
    <property type="evidence" value="ECO:0007669"/>
    <property type="project" value="UniProtKB-SubCell"/>
</dbReference>
<dbReference type="WBParaSite" id="SMUV_0000217101-mRNA-1">
    <property type="protein sequence ID" value="SMUV_0000217101-mRNA-1"/>
    <property type="gene ID" value="SMUV_0000217101"/>
</dbReference>
<evidence type="ECO:0000256" key="10">
    <source>
        <dbReference type="ARBA" id="ARBA00023098"/>
    </source>
</evidence>
<evidence type="ECO:0000256" key="35">
    <source>
        <dbReference type="ARBA" id="ARBA00048656"/>
    </source>
</evidence>
<evidence type="ECO:0000256" key="1">
    <source>
        <dbReference type="ARBA" id="ARBA00004247"/>
    </source>
</evidence>
<comment type="catalytic activity">
    <reaction evidence="40">
        <text>1,2-dihexadecanoyl-sn-glycero-3-phosphocholine + 2 H2O = sn-glycerol 3-phosphocholine + 2 hexadecanoate + 2 H(+)</text>
        <dbReference type="Rhea" id="RHEA:40975"/>
        <dbReference type="ChEBI" id="CHEBI:7896"/>
        <dbReference type="ChEBI" id="CHEBI:15377"/>
        <dbReference type="ChEBI" id="CHEBI:15378"/>
        <dbReference type="ChEBI" id="CHEBI:16870"/>
        <dbReference type="ChEBI" id="CHEBI:72999"/>
    </reaction>
    <physiologicalReaction direction="left-to-right" evidence="40">
        <dbReference type="Rhea" id="RHEA:40976"/>
    </physiologicalReaction>
</comment>
<keyword evidence="11" id="KW-0472">Membrane</keyword>
<comment type="catalytic activity">
    <reaction evidence="27">
        <text>a 1-O-alkyl-2-acyl-sn-glycero-3-phosphocholine + H2O = a 1-O-alkyl-sn-glycero-3-phosphocholine + a fatty acid + H(+)</text>
        <dbReference type="Rhea" id="RHEA:36231"/>
        <dbReference type="ChEBI" id="CHEBI:15377"/>
        <dbReference type="ChEBI" id="CHEBI:15378"/>
        <dbReference type="ChEBI" id="CHEBI:28868"/>
        <dbReference type="ChEBI" id="CHEBI:30909"/>
        <dbReference type="ChEBI" id="CHEBI:36702"/>
        <dbReference type="EC" id="3.1.1.4"/>
    </reaction>
    <physiologicalReaction direction="left-to-right" evidence="27">
        <dbReference type="Rhea" id="RHEA:36232"/>
    </physiologicalReaction>
</comment>
<evidence type="ECO:0000256" key="19">
    <source>
        <dbReference type="ARBA" id="ARBA00033022"/>
    </source>
</evidence>
<dbReference type="InterPro" id="IPR038885">
    <property type="entry name" value="PLB1"/>
</dbReference>
<keyword evidence="4" id="KW-1003">Cell membrane</keyword>
<reference evidence="44" key="1">
    <citation type="submission" date="2017-02" db="UniProtKB">
        <authorList>
            <consortium name="WormBaseParasite"/>
        </authorList>
    </citation>
    <scope>IDENTIFICATION</scope>
</reference>
<dbReference type="InterPro" id="IPR001087">
    <property type="entry name" value="GDSL"/>
</dbReference>
<comment type="catalytic activity">
    <reaction evidence="37">
        <text>1,3-dihexadecanoyl-2-(9Z-octadecenoyl)glycerol + H2O = 1,3-dihexadecanoylglycerol + (9Z)-octadecenoate + H(+)</text>
        <dbReference type="Rhea" id="RHEA:40983"/>
        <dbReference type="ChEBI" id="CHEBI:15377"/>
        <dbReference type="ChEBI" id="CHEBI:15378"/>
        <dbReference type="ChEBI" id="CHEBI:30823"/>
        <dbReference type="ChEBI" id="CHEBI:75688"/>
        <dbReference type="ChEBI" id="CHEBI:77619"/>
    </reaction>
    <physiologicalReaction direction="left-to-right" evidence="37">
        <dbReference type="Rhea" id="RHEA:40984"/>
    </physiologicalReaction>
</comment>
<comment type="catalytic activity">
    <reaction evidence="38">
        <text>1-O-hexadecyl-2-(9Z)-octadecenoyl-sn-glycero-3-phosphocholine + H2O = 1-O-hexadecyl-sn-glycero-3-phosphocholine + (9Z)-octadecenoate + H(+)</text>
        <dbReference type="Rhea" id="RHEA:40915"/>
        <dbReference type="ChEBI" id="CHEBI:15377"/>
        <dbReference type="ChEBI" id="CHEBI:15378"/>
        <dbReference type="ChEBI" id="CHEBI:30823"/>
        <dbReference type="ChEBI" id="CHEBI:34112"/>
        <dbReference type="ChEBI" id="CHEBI:64496"/>
    </reaction>
    <physiologicalReaction direction="left-to-right" evidence="38">
        <dbReference type="Rhea" id="RHEA:40916"/>
    </physiologicalReaction>
</comment>
<evidence type="ECO:0000256" key="8">
    <source>
        <dbReference type="ARBA" id="ARBA00022801"/>
    </source>
</evidence>
<evidence type="ECO:0000256" key="42">
    <source>
        <dbReference type="ARBA" id="ARBA00049461"/>
    </source>
</evidence>
<keyword evidence="8" id="KW-0378">Hydrolase</keyword>
<keyword evidence="9" id="KW-1133">Transmembrane helix</keyword>
<accession>A0A0N5ADC6</accession>
<organism evidence="43 44">
    <name type="scientific">Syphacia muris</name>
    <dbReference type="NCBI Taxonomy" id="451379"/>
    <lineage>
        <taxon>Eukaryota</taxon>
        <taxon>Metazoa</taxon>
        <taxon>Ecdysozoa</taxon>
        <taxon>Nematoda</taxon>
        <taxon>Chromadorea</taxon>
        <taxon>Rhabditida</taxon>
        <taxon>Spirurina</taxon>
        <taxon>Oxyuridomorpha</taxon>
        <taxon>Oxyuroidea</taxon>
        <taxon>Oxyuridae</taxon>
        <taxon>Syphacia</taxon>
    </lineage>
</organism>
<comment type="catalytic activity">
    <reaction evidence="22">
        <text>1,3-dihexadecanoyl-2-(9Z-octadecenoyl)glycerol + H2O = 1-hexadecanoyl-2-(9Z-octadecenoyl)-glycerol + hexadecanoate + H(+)</text>
        <dbReference type="Rhea" id="RHEA:40979"/>
        <dbReference type="ChEBI" id="CHEBI:7896"/>
        <dbReference type="ChEBI" id="CHEBI:15377"/>
        <dbReference type="ChEBI" id="CHEBI:15378"/>
        <dbReference type="ChEBI" id="CHEBI:75585"/>
        <dbReference type="ChEBI" id="CHEBI:75688"/>
    </reaction>
    <physiologicalReaction direction="left-to-right" evidence="22">
        <dbReference type="Rhea" id="RHEA:40980"/>
    </physiologicalReaction>
</comment>
<evidence type="ECO:0000256" key="34">
    <source>
        <dbReference type="ARBA" id="ARBA00048613"/>
    </source>
</evidence>
<comment type="catalytic activity">
    <reaction evidence="42">
        <text>2-(9Z-octadecenoyl)-glycerol + H2O = glycerol + (9Z)-octadecenoate + H(+)</text>
        <dbReference type="Rhea" id="RHEA:38491"/>
        <dbReference type="ChEBI" id="CHEBI:15377"/>
        <dbReference type="ChEBI" id="CHEBI:15378"/>
        <dbReference type="ChEBI" id="CHEBI:17754"/>
        <dbReference type="ChEBI" id="CHEBI:30823"/>
        <dbReference type="ChEBI" id="CHEBI:73990"/>
    </reaction>
    <physiologicalReaction direction="left-to-right" evidence="42">
        <dbReference type="Rhea" id="RHEA:38492"/>
    </physiologicalReaction>
</comment>
<dbReference type="GO" id="GO:0004806">
    <property type="term" value="F:triacylglycerol lipase activity"/>
    <property type="evidence" value="ECO:0007669"/>
    <property type="project" value="UniProtKB-EC"/>
</dbReference>
<dbReference type="FunFam" id="3.40.50.1110:FF:000005">
    <property type="entry name" value="Phospholipase B1"/>
    <property type="match status" value="1"/>
</dbReference>
<keyword evidence="10" id="KW-0443">Lipid metabolism</keyword>
<evidence type="ECO:0000256" key="9">
    <source>
        <dbReference type="ARBA" id="ARBA00022989"/>
    </source>
</evidence>
<dbReference type="Gene3D" id="3.40.50.1110">
    <property type="entry name" value="SGNH hydrolase"/>
    <property type="match status" value="1"/>
</dbReference>
<keyword evidence="5" id="KW-0812">Transmembrane</keyword>
<dbReference type="GO" id="GO:0004622">
    <property type="term" value="F:phosphatidylcholine lysophospholipase activity"/>
    <property type="evidence" value="ECO:0007669"/>
    <property type="project" value="UniProtKB-EC"/>
</dbReference>
<dbReference type="STRING" id="451379.A0A0N5ADC6"/>
<name>A0A0N5ADC6_9BILA</name>
<sequence length="313" mass="34934">LILVLRAGYGAGGTKSNDVSTNYRGLAFSIGGDHNLEKHITIPNILKKFNPKLFGQSYGIGPVDDWEHAQLNVAVGGAKAIDMPDQAKHLVHLMESHPDKINMQEDWKLIHIFIGANDACDYCGPESSNDGPSSPVNYKLYLEEAVRYLYENVPKAIVSIVSMMNIQLLSEIDKTSNFCKVLHQRTCNCDNPINKVDVAKLCRDYQRAAMEIQDSGLYESNDFTVVVQPLLQDIFQPKLTAGDKSDVSFFAPDCFHFSQYGHAIFAKFLWNNLMQAVGSKTTSYNLTDITVELQCPSENCPFIRTKNNSKNPC</sequence>
<evidence type="ECO:0000256" key="39">
    <source>
        <dbReference type="ARBA" id="ARBA00048939"/>
    </source>
</evidence>
<evidence type="ECO:0000256" key="12">
    <source>
        <dbReference type="ARBA" id="ARBA00023180"/>
    </source>
</evidence>
<evidence type="ECO:0000256" key="23">
    <source>
        <dbReference type="ARBA" id="ARBA00047438"/>
    </source>
</evidence>
<evidence type="ECO:0000256" key="29">
    <source>
        <dbReference type="ARBA" id="ARBA00048227"/>
    </source>
</evidence>
<comment type="catalytic activity">
    <reaction evidence="41">
        <text>1,3-di-(9Z-octadecenoyl)-glycerol + H2O = 1-(9Z-octadecenoyl)-glycerol + (9Z)-octadecenoate + H(+)</text>
        <dbReference type="Rhea" id="RHEA:39939"/>
        <dbReference type="ChEBI" id="CHEBI:15377"/>
        <dbReference type="ChEBI" id="CHEBI:15378"/>
        <dbReference type="ChEBI" id="CHEBI:30823"/>
        <dbReference type="ChEBI" id="CHEBI:75342"/>
        <dbReference type="ChEBI" id="CHEBI:75735"/>
    </reaction>
    <physiologicalReaction direction="left-to-right" evidence="41">
        <dbReference type="Rhea" id="RHEA:39940"/>
    </physiologicalReaction>
</comment>
<evidence type="ECO:0000256" key="36">
    <source>
        <dbReference type="ARBA" id="ARBA00048699"/>
    </source>
</evidence>
<comment type="catalytic activity">
    <reaction evidence="29">
        <text>1,2-dihexadecanoyl-sn-glycero-3-phosphocholine + H2O = 1-hexadecanoyl-sn-glycero-3-phosphocholine + hexadecanoate + H(+)</text>
        <dbReference type="Rhea" id="RHEA:41223"/>
        <dbReference type="ChEBI" id="CHEBI:7896"/>
        <dbReference type="ChEBI" id="CHEBI:15377"/>
        <dbReference type="ChEBI" id="CHEBI:15378"/>
        <dbReference type="ChEBI" id="CHEBI:72998"/>
        <dbReference type="ChEBI" id="CHEBI:72999"/>
    </reaction>
    <physiologicalReaction direction="left-to-right" evidence="29">
        <dbReference type="Rhea" id="RHEA:41224"/>
    </physiologicalReaction>
</comment>
<evidence type="ECO:0000256" key="5">
    <source>
        <dbReference type="ARBA" id="ARBA00022692"/>
    </source>
</evidence>
<proteinExistence type="inferred from homology"/>
<comment type="catalytic activity">
    <reaction evidence="23">
        <text>1-(9Z-octadecenoyl)-glycerol + H2O = glycerol + (9Z)-octadecenoate + H(+)</text>
        <dbReference type="Rhea" id="RHEA:38487"/>
        <dbReference type="ChEBI" id="CHEBI:15377"/>
        <dbReference type="ChEBI" id="CHEBI:15378"/>
        <dbReference type="ChEBI" id="CHEBI:17754"/>
        <dbReference type="ChEBI" id="CHEBI:30823"/>
        <dbReference type="ChEBI" id="CHEBI:75342"/>
    </reaction>
    <physiologicalReaction direction="left-to-right" evidence="23">
        <dbReference type="Rhea" id="RHEA:38488"/>
    </physiologicalReaction>
</comment>
<comment type="catalytic activity">
    <reaction evidence="14">
        <text>1-hexadecanoyl-2-(9Z,12Z-octadecadienoyl)-sn-glycero-3-phosphocholine + H2O = (9Z,12Z)-octadecadienoate + 1-hexadecanoyl-sn-glycero-3-phosphocholine + H(+)</text>
        <dbReference type="Rhea" id="RHEA:40811"/>
        <dbReference type="ChEBI" id="CHEBI:15377"/>
        <dbReference type="ChEBI" id="CHEBI:15378"/>
        <dbReference type="ChEBI" id="CHEBI:30245"/>
        <dbReference type="ChEBI" id="CHEBI:72998"/>
        <dbReference type="ChEBI" id="CHEBI:73002"/>
    </reaction>
    <physiologicalReaction direction="left-to-right" evidence="14">
        <dbReference type="Rhea" id="RHEA:40812"/>
    </physiologicalReaction>
</comment>
<dbReference type="InterPro" id="IPR036514">
    <property type="entry name" value="SGNH_hydro_sf"/>
</dbReference>
<evidence type="ECO:0000256" key="21">
    <source>
        <dbReference type="ARBA" id="ARBA00047324"/>
    </source>
</evidence>
<keyword evidence="12" id="KW-0325">Glycoprotein</keyword>
<evidence type="ECO:0000256" key="26">
    <source>
        <dbReference type="ARBA" id="ARBA00048015"/>
    </source>
</evidence>
<dbReference type="Proteomes" id="UP000046393">
    <property type="component" value="Unplaced"/>
</dbReference>
<comment type="catalytic activity">
    <reaction evidence="33">
        <text>a 1-acyl-sn-glycero-3-phosphocholine + H2O = sn-glycerol 3-phosphocholine + a fatty acid + H(+)</text>
        <dbReference type="Rhea" id="RHEA:15177"/>
        <dbReference type="ChEBI" id="CHEBI:15377"/>
        <dbReference type="ChEBI" id="CHEBI:15378"/>
        <dbReference type="ChEBI" id="CHEBI:16870"/>
        <dbReference type="ChEBI" id="CHEBI:28868"/>
        <dbReference type="ChEBI" id="CHEBI:58168"/>
        <dbReference type="EC" id="3.1.1.5"/>
    </reaction>
    <physiologicalReaction direction="left-to-right" evidence="33">
        <dbReference type="Rhea" id="RHEA:15178"/>
    </physiologicalReaction>
</comment>
<comment type="catalytic activity">
    <reaction evidence="15">
        <text>a 1,2-diacyl-sn-glycero-3-phosphocholine + H2O = a 1-acyl-sn-glycero-3-phosphocholine + a fatty acid + H(+)</text>
        <dbReference type="Rhea" id="RHEA:15801"/>
        <dbReference type="ChEBI" id="CHEBI:15377"/>
        <dbReference type="ChEBI" id="CHEBI:15378"/>
        <dbReference type="ChEBI" id="CHEBI:28868"/>
        <dbReference type="ChEBI" id="CHEBI:57643"/>
        <dbReference type="ChEBI" id="CHEBI:58168"/>
        <dbReference type="EC" id="3.1.1.4"/>
    </reaction>
    <physiologicalReaction direction="left-to-right" evidence="15">
        <dbReference type="Rhea" id="RHEA:15802"/>
    </physiologicalReaction>
</comment>
<evidence type="ECO:0000256" key="7">
    <source>
        <dbReference type="ARBA" id="ARBA00022737"/>
    </source>
</evidence>